<accession>A0A9N8VTJ6</accession>
<name>A0A9N8VTJ6_9GLOM</name>
<reference evidence="1" key="1">
    <citation type="submission" date="2021-06" db="EMBL/GenBank/DDBJ databases">
        <authorList>
            <person name="Kallberg Y."/>
            <person name="Tangrot J."/>
            <person name="Rosling A."/>
        </authorList>
    </citation>
    <scope>NUCLEOTIDE SEQUENCE</scope>
    <source>
        <strain evidence="1">FL966</strain>
    </source>
</reference>
<dbReference type="OrthoDB" id="2449549at2759"/>
<sequence length="84" mass="9489">MQALVNSRASECFLDFALAQELNLPILKKKSSLTVEIVDSQKFSLGEKEAYKLPKNCQYDCEIKLLPNSQPSWGPINELSTQRT</sequence>
<evidence type="ECO:0000313" key="2">
    <source>
        <dbReference type="Proteomes" id="UP000789759"/>
    </source>
</evidence>
<protein>
    <submittedName>
        <fullName evidence="1">6832_t:CDS:1</fullName>
    </submittedName>
</protein>
<dbReference type="AlphaFoldDB" id="A0A9N8VTJ6"/>
<organism evidence="1 2">
    <name type="scientific">Cetraspora pellucida</name>
    <dbReference type="NCBI Taxonomy" id="1433469"/>
    <lineage>
        <taxon>Eukaryota</taxon>
        <taxon>Fungi</taxon>
        <taxon>Fungi incertae sedis</taxon>
        <taxon>Mucoromycota</taxon>
        <taxon>Glomeromycotina</taxon>
        <taxon>Glomeromycetes</taxon>
        <taxon>Diversisporales</taxon>
        <taxon>Gigasporaceae</taxon>
        <taxon>Cetraspora</taxon>
    </lineage>
</organism>
<dbReference type="Proteomes" id="UP000789759">
    <property type="component" value="Unassembled WGS sequence"/>
</dbReference>
<gene>
    <name evidence="1" type="ORF">CPELLU_LOCUS838</name>
</gene>
<dbReference type="EMBL" id="CAJVQA010000276">
    <property type="protein sequence ID" value="CAG8465841.1"/>
    <property type="molecule type" value="Genomic_DNA"/>
</dbReference>
<keyword evidence="2" id="KW-1185">Reference proteome</keyword>
<proteinExistence type="predicted"/>
<comment type="caution">
    <text evidence="1">The sequence shown here is derived from an EMBL/GenBank/DDBJ whole genome shotgun (WGS) entry which is preliminary data.</text>
</comment>
<evidence type="ECO:0000313" key="1">
    <source>
        <dbReference type="EMBL" id="CAG8465841.1"/>
    </source>
</evidence>